<dbReference type="PANTHER" id="PTHR14097:SF7">
    <property type="entry name" value="OXIDOREDUCTASE HTATIP2"/>
    <property type="match status" value="1"/>
</dbReference>
<accession>A0ABW0NBS6</accession>
<evidence type="ECO:0000313" key="1">
    <source>
        <dbReference type="EMBL" id="MFC5498000.1"/>
    </source>
</evidence>
<dbReference type="Proteomes" id="UP001596037">
    <property type="component" value="Unassembled WGS sequence"/>
</dbReference>
<proteinExistence type="predicted"/>
<dbReference type="EMBL" id="JBHSMF010000006">
    <property type="protein sequence ID" value="MFC5498000.1"/>
    <property type="molecule type" value="Genomic_DNA"/>
</dbReference>
<dbReference type="InterPro" id="IPR036291">
    <property type="entry name" value="NAD(P)-bd_dom_sf"/>
</dbReference>
<dbReference type="SUPFAM" id="SSF51735">
    <property type="entry name" value="NAD(P)-binding Rossmann-fold domains"/>
    <property type="match status" value="1"/>
</dbReference>
<sequence>MADDSVAAVHTLGRRPLAFEHPKLTQHVVDFRAFDGLSTGLLPPLPAVQEVFLALGTTIKAAGSQQAFRAVDHDANLAVARAALAQGASRLGLVSAMGADPQSRIFYNRVKGELERDVQQLQYAGLVIARPSFLVGDREALGQPRRPGETLALAASRRLGWLIPDDYKAIEAAQVAAAMLRTVPSAEGARVLSSGQMRRIAPAAAAPA</sequence>
<comment type="caution">
    <text evidence="1">The sequence shown here is derived from an EMBL/GenBank/DDBJ whole genome shotgun (WGS) entry which is preliminary data.</text>
</comment>
<reference evidence="2" key="1">
    <citation type="journal article" date="2019" name="Int. J. Syst. Evol. Microbiol.">
        <title>The Global Catalogue of Microorganisms (GCM) 10K type strain sequencing project: providing services to taxonomists for standard genome sequencing and annotation.</title>
        <authorList>
            <consortium name="The Broad Institute Genomics Platform"/>
            <consortium name="The Broad Institute Genome Sequencing Center for Infectious Disease"/>
            <person name="Wu L."/>
            <person name="Ma J."/>
        </authorList>
    </citation>
    <scope>NUCLEOTIDE SEQUENCE [LARGE SCALE GENOMIC DNA]</scope>
    <source>
        <strain evidence="2">CCUG 57401</strain>
    </source>
</reference>
<keyword evidence="2" id="KW-1185">Reference proteome</keyword>
<evidence type="ECO:0000313" key="2">
    <source>
        <dbReference type="Proteomes" id="UP001596037"/>
    </source>
</evidence>
<dbReference type="PANTHER" id="PTHR14097">
    <property type="entry name" value="OXIDOREDUCTASE HTATIP2"/>
    <property type="match status" value="1"/>
</dbReference>
<dbReference type="Gene3D" id="3.40.50.720">
    <property type="entry name" value="NAD(P)-binding Rossmann-like Domain"/>
    <property type="match status" value="1"/>
</dbReference>
<name>A0ABW0NBS6_9BURK</name>
<protein>
    <submittedName>
        <fullName evidence="1">Nucleoside-diphosphate sugar epimerase</fullName>
    </submittedName>
</protein>
<dbReference type="RefSeq" id="WP_376850067.1">
    <property type="nucleotide sequence ID" value="NZ_JBHSMF010000006.1"/>
</dbReference>
<gene>
    <name evidence="1" type="ORF">ACFPOE_10690</name>
</gene>
<organism evidence="1 2">
    <name type="scientific">Caenimonas terrae</name>
    <dbReference type="NCBI Taxonomy" id="696074"/>
    <lineage>
        <taxon>Bacteria</taxon>
        <taxon>Pseudomonadati</taxon>
        <taxon>Pseudomonadota</taxon>
        <taxon>Betaproteobacteria</taxon>
        <taxon>Burkholderiales</taxon>
        <taxon>Comamonadaceae</taxon>
        <taxon>Caenimonas</taxon>
    </lineage>
</organism>